<dbReference type="AlphaFoldDB" id="A0A2K3LX41"/>
<sequence>MENRIDQVEQRMGNIENSVDEIRKIVLEQQSRPQITLEQIRQLIQEQPVHQHRRQGRPLGRSNHDDEEEDWSEESTMSLRPRRQPRRHDGGNRLGYAGGRRRLEIPIFKGDDAYGWLVRVERYFRLNEVRMQDKVDTVVLAMEEKALNWFQWWEEQTPLRNWEEFKMAVLRRFQPGLLHNPLGPLLSLRQKSTVMEYRDKFEQLVAPLRKEDRVMLDSIFLNGLKEEIQAELKMYESQDLSDLMDRALLIEERNDVMMRRGVSWKDRGSTHRFKDPGDVSGGKRESEKGGAGTNDKYRGKRLEPAELEERSKKGLCFKCGDKWNREHICKFKHMSLRLCEGSSGEEEVDEVVAEEGSEAVTVVELKTLQLSLQSREGFTSNKSFKVWVQIGDRQVLTLIDSGATSNFISPSLVEELDLTLVDTATYVIEVGNGEKVKNQGVCENLNFQIQGVNFQQHFFIMKLGGTEMVLGMDWLASLGNIEANFGNLCLKWELEGTKYIVQGDPAMCNSQATWKAMMKAIVNEG</sequence>
<dbReference type="CDD" id="cd00303">
    <property type="entry name" value="retropepsin_like"/>
    <property type="match status" value="1"/>
</dbReference>
<proteinExistence type="predicted"/>
<feature type="region of interest" description="Disordered" evidence="1">
    <location>
        <begin position="46"/>
        <end position="95"/>
    </location>
</feature>
<evidence type="ECO:0000313" key="3">
    <source>
        <dbReference type="EMBL" id="PNX83101.1"/>
    </source>
</evidence>
<dbReference type="EMBL" id="ASHM01043375">
    <property type="protein sequence ID" value="PNX83101.1"/>
    <property type="molecule type" value="Genomic_DNA"/>
</dbReference>
<dbReference type="Pfam" id="PF03732">
    <property type="entry name" value="Retrotrans_gag"/>
    <property type="match status" value="1"/>
</dbReference>
<comment type="caution">
    <text evidence="3">The sequence shown here is derived from an EMBL/GenBank/DDBJ whole genome shotgun (WGS) entry which is preliminary data.</text>
</comment>
<reference evidence="3 4" key="2">
    <citation type="journal article" date="2017" name="Front. Plant Sci.">
        <title>Gene Classification and Mining of Molecular Markers Useful in Red Clover (Trifolium pratense) Breeding.</title>
        <authorList>
            <person name="Istvanek J."/>
            <person name="Dluhosova J."/>
            <person name="Dluhos P."/>
            <person name="Patkova L."/>
            <person name="Nedelnik J."/>
            <person name="Repkova J."/>
        </authorList>
    </citation>
    <scope>NUCLEOTIDE SEQUENCE [LARGE SCALE GENOMIC DNA]</scope>
    <source>
        <strain evidence="4">cv. Tatra</strain>
        <tissue evidence="3">Young leaves</tissue>
    </source>
</reference>
<dbReference type="InterPro" id="IPR032567">
    <property type="entry name" value="RTL1-rel"/>
</dbReference>
<dbReference type="Proteomes" id="UP000236291">
    <property type="component" value="Unassembled WGS sequence"/>
</dbReference>
<feature type="region of interest" description="Disordered" evidence="1">
    <location>
        <begin position="267"/>
        <end position="304"/>
    </location>
</feature>
<gene>
    <name evidence="3" type="ORF">L195_g039139</name>
</gene>
<organism evidence="3 4">
    <name type="scientific">Trifolium pratense</name>
    <name type="common">Red clover</name>
    <dbReference type="NCBI Taxonomy" id="57577"/>
    <lineage>
        <taxon>Eukaryota</taxon>
        <taxon>Viridiplantae</taxon>
        <taxon>Streptophyta</taxon>
        <taxon>Embryophyta</taxon>
        <taxon>Tracheophyta</taxon>
        <taxon>Spermatophyta</taxon>
        <taxon>Magnoliopsida</taxon>
        <taxon>eudicotyledons</taxon>
        <taxon>Gunneridae</taxon>
        <taxon>Pentapetalae</taxon>
        <taxon>rosids</taxon>
        <taxon>fabids</taxon>
        <taxon>Fabales</taxon>
        <taxon>Fabaceae</taxon>
        <taxon>Papilionoideae</taxon>
        <taxon>50 kb inversion clade</taxon>
        <taxon>NPAAA clade</taxon>
        <taxon>Hologalegina</taxon>
        <taxon>IRL clade</taxon>
        <taxon>Trifolieae</taxon>
        <taxon>Trifolium</taxon>
    </lineage>
</organism>
<dbReference type="PANTHER" id="PTHR15503:SF22">
    <property type="entry name" value="TRANSPOSON TY3-I GAG POLYPROTEIN"/>
    <property type="match status" value="1"/>
</dbReference>
<dbReference type="InterPro" id="IPR021109">
    <property type="entry name" value="Peptidase_aspartic_dom_sf"/>
</dbReference>
<evidence type="ECO:0000259" key="2">
    <source>
        <dbReference type="Pfam" id="PF03732"/>
    </source>
</evidence>
<name>A0A2K3LX41_TRIPR</name>
<dbReference type="Pfam" id="PF13975">
    <property type="entry name" value="gag-asp_proteas"/>
    <property type="match status" value="1"/>
</dbReference>
<feature type="compositionally biased region" description="Basic and acidic residues" evidence="1">
    <location>
        <begin position="267"/>
        <end position="288"/>
    </location>
</feature>
<dbReference type="PANTHER" id="PTHR15503">
    <property type="entry name" value="LDOC1 RELATED"/>
    <property type="match status" value="1"/>
</dbReference>
<feature type="domain" description="Retrotransposon gag" evidence="2">
    <location>
        <begin position="138"/>
        <end position="226"/>
    </location>
</feature>
<reference evidence="3 4" key="1">
    <citation type="journal article" date="2014" name="Am. J. Bot.">
        <title>Genome assembly and annotation for red clover (Trifolium pratense; Fabaceae).</title>
        <authorList>
            <person name="Istvanek J."/>
            <person name="Jaros M."/>
            <person name="Krenek A."/>
            <person name="Repkova J."/>
        </authorList>
    </citation>
    <scope>NUCLEOTIDE SEQUENCE [LARGE SCALE GENOMIC DNA]</scope>
    <source>
        <strain evidence="4">cv. Tatra</strain>
        <tissue evidence="3">Young leaves</tissue>
    </source>
</reference>
<evidence type="ECO:0000313" key="4">
    <source>
        <dbReference type="Proteomes" id="UP000236291"/>
    </source>
</evidence>
<accession>A0A2K3LX41</accession>
<evidence type="ECO:0000256" key="1">
    <source>
        <dbReference type="SAM" id="MobiDB-lite"/>
    </source>
</evidence>
<feature type="non-terminal residue" evidence="3">
    <location>
        <position position="525"/>
    </location>
</feature>
<dbReference type="SUPFAM" id="SSF50630">
    <property type="entry name" value="Acid proteases"/>
    <property type="match status" value="1"/>
</dbReference>
<protein>
    <recommendedName>
        <fullName evidence="2">Retrotransposon gag domain-containing protein</fullName>
    </recommendedName>
</protein>
<dbReference type="InterPro" id="IPR005162">
    <property type="entry name" value="Retrotrans_gag_dom"/>
</dbReference>
<feature type="compositionally biased region" description="Basic and acidic residues" evidence="1">
    <location>
        <begin position="295"/>
        <end position="304"/>
    </location>
</feature>
<dbReference type="Gene3D" id="2.40.70.10">
    <property type="entry name" value="Acid Proteases"/>
    <property type="match status" value="1"/>
</dbReference>